<name>A0AAW0SMU5_SCYPA</name>
<gene>
    <name evidence="1" type="ORF">O3P69_008626</name>
</gene>
<dbReference type="AlphaFoldDB" id="A0AAW0SMU5"/>
<keyword evidence="2" id="KW-1185">Reference proteome</keyword>
<evidence type="ECO:0000313" key="1">
    <source>
        <dbReference type="EMBL" id="KAK8376037.1"/>
    </source>
</evidence>
<proteinExistence type="predicted"/>
<protein>
    <submittedName>
        <fullName evidence="1">Uncharacterized protein</fullName>
    </submittedName>
</protein>
<evidence type="ECO:0000313" key="2">
    <source>
        <dbReference type="Proteomes" id="UP001487740"/>
    </source>
</evidence>
<accession>A0AAW0SMU5</accession>
<organism evidence="1 2">
    <name type="scientific">Scylla paramamosain</name>
    <name type="common">Mud crab</name>
    <dbReference type="NCBI Taxonomy" id="85552"/>
    <lineage>
        <taxon>Eukaryota</taxon>
        <taxon>Metazoa</taxon>
        <taxon>Ecdysozoa</taxon>
        <taxon>Arthropoda</taxon>
        <taxon>Crustacea</taxon>
        <taxon>Multicrustacea</taxon>
        <taxon>Malacostraca</taxon>
        <taxon>Eumalacostraca</taxon>
        <taxon>Eucarida</taxon>
        <taxon>Decapoda</taxon>
        <taxon>Pleocyemata</taxon>
        <taxon>Brachyura</taxon>
        <taxon>Eubrachyura</taxon>
        <taxon>Portunoidea</taxon>
        <taxon>Portunidae</taxon>
        <taxon>Portuninae</taxon>
        <taxon>Scylla</taxon>
    </lineage>
</organism>
<dbReference type="EMBL" id="JARAKH010000049">
    <property type="protein sequence ID" value="KAK8376037.1"/>
    <property type="molecule type" value="Genomic_DNA"/>
</dbReference>
<sequence>MPQSPEFNHVKVPVTWWLRDLWAAPGSNKCRARGKEGGEPRPSVPRASQPWLSCWLVAVTCGRAAPPLSLPSVGDSSLPPAAPCQAGPVDASRLTLACRPMSVAMFLQTHLLLHVATWVLFSSNRAA</sequence>
<reference evidence="1 2" key="1">
    <citation type="submission" date="2023-03" db="EMBL/GenBank/DDBJ databases">
        <title>High-quality genome of Scylla paramamosain provides insights in environmental adaptation.</title>
        <authorList>
            <person name="Zhang L."/>
        </authorList>
    </citation>
    <scope>NUCLEOTIDE SEQUENCE [LARGE SCALE GENOMIC DNA]</scope>
    <source>
        <strain evidence="1">LZ_2023a</strain>
        <tissue evidence="1">Muscle</tissue>
    </source>
</reference>
<comment type="caution">
    <text evidence="1">The sequence shown here is derived from an EMBL/GenBank/DDBJ whole genome shotgun (WGS) entry which is preliminary data.</text>
</comment>
<dbReference type="Proteomes" id="UP001487740">
    <property type="component" value="Unassembled WGS sequence"/>
</dbReference>